<name>X1NSX4_9ZZZZ</name>
<feature type="non-terminal residue" evidence="1">
    <location>
        <position position="1"/>
    </location>
</feature>
<reference evidence="1" key="1">
    <citation type="journal article" date="2014" name="Front. Microbiol.">
        <title>High frequency of phylogenetically diverse reductive dehalogenase-homologous genes in deep subseafloor sedimentary metagenomes.</title>
        <authorList>
            <person name="Kawai M."/>
            <person name="Futagami T."/>
            <person name="Toyoda A."/>
            <person name="Takaki Y."/>
            <person name="Nishi S."/>
            <person name="Hori S."/>
            <person name="Arai W."/>
            <person name="Tsubouchi T."/>
            <person name="Morono Y."/>
            <person name="Uchiyama I."/>
            <person name="Ito T."/>
            <person name="Fujiyama A."/>
            <person name="Inagaki F."/>
            <person name="Takami H."/>
        </authorList>
    </citation>
    <scope>NUCLEOTIDE SEQUENCE</scope>
    <source>
        <strain evidence="1">Expedition CK06-06</strain>
    </source>
</reference>
<dbReference type="AlphaFoldDB" id="X1NSX4"/>
<sequence length="105" mass="11770">GESVYWRRSALANKSIQNLGGKSEFASLDANGRPEFHFTKGVENFNRKVLFIASECNKIIGEEIQSIHMQSFPTAELAVIKGAGHDMFLGKPEEVVKVIREYLNE</sequence>
<dbReference type="InterPro" id="IPR029058">
    <property type="entry name" value="AB_hydrolase_fold"/>
</dbReference>
<gene>
    <name evidence="1" type="ORF">S06H3_30571</name>
</gene>
<dbReference type="SUPFAM" id="SSF53474">
    <property type="entry name" value="alpha/beta-Hydrolases"/>
    <property type="match status" value="1"/>
</dbReference>
<dbReference type="Gene3D" id="3.40.50.1820">
    <property type="entry name" value="alpha/beta hydrolase"/>
    <property type="match status" value="1"/>
</dbReference>
<organism evidence="1">
    <name type="scientific">marine sediment metagenome</name>
    <dbReference type="NCBI Taxonomy" id="412755"/>
    <lineage>
        <taxon>unclassified sequences</taxon>
        <taxon>metagenomes</taxon>
        <taxon>ecological metagenomes</taxon>
    </lineage>
</organism>
<evidence type="ECO:0008006" key="2">
    <source>
        <dbReference type="Google" id="ProtNLM"/>
    </source>
</evidence>
<evidence type="ECO:0000313" key="1">
    <source>
        <dbReference type="EMBL" id="GAI29890.1"/>
    </source>
</evidence>
<dbReference type="EMBL" id="BARV01018011">
    <property type="protein sequence ID" value="GAI29890.1"/>
    <property type="molecule type" value="Genomic_DNA"/>
</dbReference>
<protein>
    <recommendedName>
        <fullName evidence="2">AB hydrolase-1 domain-containing protein</fullName>
    </recommendedName>
</protein>
<proteinExistence type="predicted"/>
<comment type="caution">
    <text evidence="1">The sequence shown here is derived from an EMBL/GenBank/DDBJ whole genome shotgun (WGS) entry which is preliminary data.</text>
</comment>
<accession>X1NSX4</accession>